<sequence length="455" mass="50778">MPSPVICPSILSLLQKVAAGSGSLQLAQKVHARAIILGLNRYPLIRSTLISAYSHFGYPALSHFVFPDGYTLAIVAKGLAELSDSKNGSAVHCLVKRIGLCSDTVLANTLMLFYFKCDHPEAARQVFEEIPLKTVASWNALIILGRQIHCYIVRHELRFDSELHVGCCLINLYCKSGNLIMGRRVFERELRRNVFTWTAMIAGYAECGEFNDALRLFGLMNRVDGIIPNEVTLVTALPAVGSLAAIRSGKQIHCFAFRRYLNAETSVSNALIVMYSKCGSLGTARCIFDDDSWQKDAVSWSSVVSCYGIHGLGGEALSLFKKMCGLGIKVDRVTGVGVLSACSRAGLVKEGVDIFTWLVKDHGIFPVLRCVHVWLISWEEMGGWKKLYNSSTRYRPSRNRASGERFFQPPSHTAMKKFSIWLVSFCSETNRRILLIMWVCRIFMLLLEDGMLLRK</sequence>
<gene>
    <name evidence="3" type="primary">PCMP-H86</name>
    <name evidence="3" type="ORF">KSP40_PGU009880</name>
</gene>
<accession>A0ABR2M369</accession>
<dbReference type="InterPro" id="IPR011990">
    <property type="entry name" value="TPR-like_helical_dom_sf"/>
</dbReference>
<dbReference type="InterPro" id="IPR046960">
    <property type="entry name" value="PPR_At4g14850-like_plant"/>
</dbReference>
<evidence type="ECO:0000256" key="2">
    <source>
        <dbReference type="PROSITE-ProRule" id="PRU00708"/>
    </source>
</evidence>
<dbReference type="Gene3D" id="1.25.40.10">
    <property type="entry name" value="Tetratricopeptide repeat domain"/>
    <property type="match status" value="3"/>
</dbReference>
<organism evidence="3 4">
    <name type="scientific">Platanthera guangdongensis</name>
    <dbReference type="NCBI Taxonomy" id="2320717"/>
    <lineage>
        <taxon>Eukaryota</taxon>
        <taxon>Viridiplantae</taxon>
        <taxon>Streptophyta</taxon>
        <taxon>Embryophyta</taxon>
        <taxon>Tracheophyta</taxon>
        <taxon>Spermatophyta</taxon>
        <taxon>Magnoliopsida</taxon>
        <taxon>Liliopsida</taxon>
        <taxon>Asparagales</taxon>
        <taxon>Orchidaceae</taxon>
        <taxon>Orchidoideae</taxon>
        <taxon>Orchideae</taxon>
        <taxon>Orchidinae</taxon>
        <taxon>Platanthera</taxon>
    </lineage>
</organism>
<dbReference type="NCBIfam" id="TIGR00756">
    <property type="entry name" value="PPR"/>
    <property type="match status" value="2"/>
</dbReference>
<keyword evidence="1" id="KW-0677">Repeat</keyword>
<reference evidence="3 4" key="1">
    <citation type="journal article" date="2022" name="Nat. Plants">
        <title>Genomes of leafy and leafless Platanthera orchids illuminate the evolution of mycoheterotrophy.</title>
        <authorList>
            <person name="Li M.H."/>
            <person name="Liu K.W."/>
            <person name="Li Z."/>
            <person name="Lu H.C."/>
            <person name="Ye Q.L."/>
            <person name="Zhang D."/>
            <person name="Wang J.Y."/>
            <person name="Li Y.F."/>
            <person name="Zhong Z.M."/>
            <person name="Liu X."/>
            <person name="Yu X."/>
            <person name="Liu D.K."/>
            <person name="Tu X.D."/>
            <person name="Liu B."/>
            <person name="Hao Y."/>
            <person name="Liao X.Y."/>
            <person name="Jiang Y.T."/>
            <person name="Sun W.H."/>
            <person name="Chen J."/>
            <person name="Chen Y.Q."/>
            <person name="Ai Y."/>
            <person name="Zhai J.W."/>
            <person name="Wu S.S."/>
            <person name="Zhou Z."/>
            <person name="Hsiao Y.Y."/>
            <person name="Wu W.L."/>
            <person name="Chen Y.Y."/>
            <person name="Lin Y.F."/>
            <person name="Hsu J.L."/>
            <person name="Li C.Y."/>
            <person name="Wang Z.W."/>
            <person name="Zhao X."/>
            <person name="Zhong W.Y."/>
            <person name="Ma X.K."/>
            <person name="Ma L."/>
            <person name="Huang J."/>
            <person name="Chen G.Z."/>
            <person name="Huang M.Z."/>
            <person name="Huang L."/>
            <person name="Peng D.H."/>
            <person name="Luo Y.B."/>
            <person name="Zou S.Q."/>
            <person name="Chen S.P."/>
            <person name="Lan S."/>
            <person name="Tsai W.C."/>
            <person name="Van de Peer Y."/>
            <person name="Liu Z.J."/>
        </authorList>
    </citation>
    <scope>NUCLEOTIDE SEQUENCE [LARGE SCALE GENOMIC DNA]</scope>
    <source>
        <strain evidence="3">Lor288</strain>
    </source>
</reference>
<dbReference type="Proteomes" id="UP001412067">
    <property type="component" value="Unassembled WGS sequence"/>
</dbReference>
<proteinExistence type="predicted"/>
<feature type="repeat" description="PPR" evidence="2">
    <location>
        <begin position="193"/>
        <end position="228"/>
    </location>
</feature>
<name>A0ABR2M369_9ASPA</name>
<feature type="repeat" description="PPR" evidence="2">
    <location>
        <begin position="296"/>
        <end position="330"/>
    </location>
</feature>
<comment type="caution">
    <text evidence="3">The sequence shown here is derived from an EMBL/GenBank/DDBJ whole genome shotgun (WGS) entry which is preliminary data.</text>
</comment>
<protein>
    <submittedName>
        <fullName evidence="3">Pentatricopeptide repeat-containing protein</fullName>
    </submittedName>
</protein>
<evidence type="ECO:0000313" key="4">
    <source>
        <dbReference type="Proteomes" id="UP001412067"/>
    </source>
</evidence>
<dbReference type="PROSITE" id="PS51375">
    <property type="entry name" value="PPR"/>
    <property type="match status" value="2"/>
</dbReference>
<keyword evidence="4" id="KW-1185">Reference proteome</keyword>
<evidence type="ECO:0000256" key="1">
    <source>
        <dbReference type="ARBA" id="ARBA00022737"/>
    </source>
</evidence>
<dbReference type="PANTHER" id="PTHR47926:SF540">
    <property type="entry name" value="PENTATRICOPEPTIDE REPEAT-CONTAINING PROTEIN"/>
    <property type="match status" value="1"/>
</dbReference>
<dbReference type="PANTHER" id="PTHR47926">
    <property type="entry name" value="PENTATRICOPEPTIDE REPEAT-CONTAINING PROTEIN"/>
    <property type="match status" value="1"/>
</dbReference>
<dbReference type="InterPro" id="IPR002885">
    <property type="entry name" value="PPR_rpt"/>
</dbReference>
<dbReference type="EMBL" id="JBBWWR010000013">
    <property type="protein sequence ID" value="KAK8956456.1"/>
    <property type="molecule type" value="Genomic_DNA"/>
</dbReference>
<dbReference type="Pfam" id="PF13041">
    <property type="entry name" value="PPR_2"/>
    <property type="match status" value="1"/>
</dbReference>
<dbReference type="Pfam" id="PF01535">
    <property type="entry name" value="PPR"/>
    <property type="match status" value="2"/>
</dbReference>
<evidence type="ECO:0000313" key="3">
    <source>
        <dbReference type="EMBL" id="KAK8956456.1"/>
    </source>
</evidence>